<name>A0A9W9NN99_PENCI</name>
<dbReference type="EMBL" id="JAPQKT010000008">
    <property type="protein sequence ID" value="KAJ5223126.1"/>
    <property type="molecule type" value="Genomic_DNA"/>
</dbReference>
<evidence type="ECO:0000313" key="1">
    <source>
        <dbReference type="EMBL" id="KAJ5223126.1"/>
    </source>
</evidence>
<reference evidence="1" key="1">
    <citation type="submission" date="2022-11" db="EMBL/GenBank/DDBJ databases">
        <authorList>
            <person name="Petersen C."/>
        </authorList>
    </citation>
    <scope>NUCLEOTIDE SEQUENCE</scope>
    <source>
        <strain evidence="1">IBT 23319</strain>
    </source>
</reference>
<gene>
    <name evidence="1" type="ORF">N7469_009366</name>
</gene>
<dbReference type="RefSeq" id="XP_056498049.1">
    <property type="nucleotide sequence ID" value="XM_056648284.1"/>
</dbReference>
<dbReference type="Proteomes" id="UP001147733">
    <property type="component" value="Unassembled WGS sequence"/>
</dbReference>
<protein>
    <submittedName>
        <fullName evidence="1">Uncharacterized protein</fullName>
    </submittedName>
</protein>
<dbReference type="SUPFAM" id="SSF48230">
    <property type="entry name" value="Chondroitin AC/alginate lyase"/>
    <property type="match status" value="1"/>
</dbReference>
<dbReference type="OrthoDB" id="5280547at2759"/>
<proteinExistence type="predicted"/>
<sequence>MDFAVYLKDLALYNYAGWSWKYDPCAGIEATISKETGQNSESGRDQGHVMSGLGWLALAAQTSRNQGHDLFSFADNLLSEGC</sequence>
<reference evidence="1" key="2">
    <citation type="journal article" date="2023" name="IMA Fungus">
        <title>Comparative genomic study of the Penicillium genus elucidates a diverse pangenome and 15 lateral gene transfer events.</title>
        <authorList>
            <person name="Petersen C."/>
            <person name="Sorensen T."/>
            <person name="Nielsen M.R."/>
            <person name="Sondergaard T.E."/>
            <person name="Sorensen J.L."/>
            <person name="Fitzpatrick D.A."/>
            <person name="Frisvad J.C."/>
            <person name="Nielsen K.L."/>
        </authorList>
    </citation>
    <scope>NUCLEOTIDE SEQUENCE</scope>
    <source>
        <strain evidence="1">IBT 23319</strain>
    </source>
</reference>
<dbReference type="GeneID" id="81387451"/>
<accession>A0A9W9NN99</accession>
<comment type="caution">
    <text evidence="1">The sequence shown here is derived from an EMBL/GenBank/DDBJ whole genome shotgun (WGS) entry which is preliminary data.</text>
</comment>
<evidence type="ECO:0000313" key="2">
    <source>
        <dbReference type="Proteomes" id="UP001147733"/>
    </source>
</evidence>
<keyword evidence="2" id="KW-1185">Reference proteome</keyword>
<dbReference type="AlphaFoldDB" id="A0A9W9NN99"/>
<dbReference type="InterPro" id="IPR008929">
    <property type="entry name" value="Chondroitin_lyas"/>
</dbReference>
<organism evidence="1 2">
    <name type="scientific">Penicillium citrinum</name>
    <dbReference type="NCBI Taxonomy" id="5077"/>
    <lineage>
        <taxon>Eukaryota</taxon>
        <taxon>Fungi</taxon>
        <taxon>Dikarya</taxon>
        <taxon>Ascomycota</taxon>
        <taxon>Pezizomycotina</taxon>
        <taxon>Eurotiomycetes</taxon>
        <taxon>Eurotiomycetidae</taxon>
        <taxon>Eurotiales</taxon>
        <taxon>Aspergillaceae</taxon>
        <taxon>Penicillium</taxon>
    </lineage>
</organism>